<name>A0A1Z1F7Y6_9SPHN</name>
<dbReference type="Proteomes" id="UP000195807">
    <property type="component" value="Chromosome"/>
</dbReference>
<evidence type="ECO:0000313" key="3">
    <source>
        <dbReference type="Proteomes" id="UP000195807"/>
    </source>
</evidence>
<dbReference type="RefSeq" id="WP_066841904.1">
    <property type="nucleotide sequence ID" value="NZ_CP019602.1"/>
</dbReference>
<dbReference type="OrthoDB" id="7475043at2"/>
<feature type="signal peptide" evidence="1">
    <location>
        <begin position="1"/>
        <end position="21"/>
    </location>
</feature>
<sequence length="100" mass="10647">MKKIALAVALCGGLLATPALAGDTMDVREIVVSTKSASDVRQMAAVESDLREAARIVCSVGRVNRGPMDDRQKACFREAMLDARAQLAAIEQRSAMRQGG</sequence>
<dbReference type="EMBL" id="CP019602">
    <property type="protein sequence ID" value="ARU14852.1"/>
    <property type="molecule type" value="Genomic_DNA"/>
</dbReference>
<gene>
    <name evidence="2" type="ORF">A9D14_00075</name>
</gene>
<evidence type="ECO:0000256" key="1">
    <source>
        <dbReference type="SAM" id="SignalP"/>
    </source>
</evidence>
<dbReference type="InterPro" id="IPR030972">
    <property type="entry name" value="UrcA_uranyl"/>
</dbReference>
<protein>
    <recommendedName>
        <fullName evidence="4">UrcA family protein</fullName>
    </recommendedName>
</protein>
<organism evidence="2 3">
    <name type="scientific">Croceicoccus marinus</name>
    <dbReference type="NCBI Taxonomy" id="450378"/>
    <lineage>
        <taxon>Bacteria</taxon>
        <taxon>Pseudomonadati</taxon>
        <taxon>Pseudomonadota</taxon>
        <taxon>Alphaproteobacteria</taxon>
        <taxon>Sphingomonadales</taxon>
        <taxon>Erythrobacteraceae</taxon>
        <taxon>Croceicoccus</taxon>
    </lineage>
</organism>
<dbReference type="KEGG" id="cman:A9D14_00075"/>
<evidence type="ECO:0008006" key="4">
    <source>
        <dbReference type="Google" id="ProtNLM"/>
    </source>
</evidence>
<dbReference type="AlphaFoldDB" id="A0A1Z1F7Y6"/>
<evidence type="ECO:0000313" key="2">
    <source>
        <dbReference type="EMBL" id="ARU14852.1"/>
    </source>
</evidence>
<keyword evidence="3" id="KW-1185">Reference proteome</keyword>
<feature type="chain" id="PRO_5011711549" description="UrcA family protein" evidence="1">
    <location>
        <begin position="22"/>
        <end position="100"/>
    </location>
</feature>
<keyword evidence="1" id="KW-0732">Signal</keyword>
<accession>A0A1Z1F7Y6</accession>
<reference evidence="2 3" key="1">
    <citation type="submission" date="2017-01" db="EMBL/GenBank/DDBJ databases">
        <title>Complete genome sequence of esterase-producing bacterium Croceicoccus marinus E4A9.</title>
        <authorList>
            <person name="Wu Y.-H."/>
            <person name="Cheng H."/>
            <person name="Xu L."/>
            <person name="Huo Y.-Y."/>
            <person name="Wang C.-S."/>
            <person name="Xu X.-W."/>
        </authorList>
    </citation>
    <scope>NUCLEOTIDE SEQUENCE [LARGE SCALE GENOMIC DNA]</scope>
    <source>
        <strain evidence="2 3">E4A9</strain>
    </source>
</reference>
<dbReference type="NCBIfam" id="TIGR04433">
    <property type="entry name" value="UrcA_uranyl"/>
    <property type="match status" value="1"/>
</dbReference>
<proteinExistence type="predicted"/>